<dbReference type="PANTHER" id="PTHR12526:SF630">
    <property type="entry name" value="GLYCOSYLTRANSFERASE"/>
    <property type="match status" value="1"/>
</dbReference>
<keyword evidence="3" id="KW-1185">Reference proteome</keyword>
<sequence>MNEAARADAADPRPLVMHVLYSFDVGGLENGVVNLINRLPADRFRHAVVALLHCAPTFCQRVQRDDVEFISLHKPPGHAIRLYPQLYKLFRRMRPAIVHTRNLAALEALVPAALAGVRARVHGEHGWDSFDREGSSAKYRLVRKLYSPLVGRYVALSRQIERYLIERVGVAAGRVERICNGVDTARFFPASPRAALSGCPLRLDGAVVVGTVGRLQAVKDQLTLVRAVAIARRRGAADVRLIIAGDGPLRLEVEAEVRACGIGDLTWLAGERNDVPDVMRALDVFALPSRSEGISNTILEAMATGLPVVATDVGGSAELVLPGRTGELVPAEDPERMAGALLRYTSDAALRKNHGAAGRQRVEQDFSIDNMVERYASLYEQALRRGSGLADE</sequence>
<accession>N6YXC1</accession>
<dbReference type="RefSeq" id="WP_004355668.1">
    <property type="nucleotide sequence ID" value="NZ_AMXF01000003.1"/>
</dbReference>
<evidence type="ECO:0000313" key="2">
    <source>
        <dbReference type="EMBL" id="ENO98891.1"/>
    </source>
</evidence>
<dbReference type="Gene3D" id="3.40.50.2000">
    <property type="entry name" value="Glycogen Phosphorylase B"/>
    <property type="match status" value="2"/>
</dbReference>
<dbReference type="GO" id="GO:0016757">
    <property type="term" value="F:glycosyltransferase activity"/>
    <property type="evidence" value="ECO:0007669"/>
    <property type="project" value="UniProtKB-ARBA"/>
</dbReference>
<evidence type="ECO:0000259" key="1">
    <source>
        <dbReference type="Pfam" id="PF13439"/>
    </source>
</evidence>
<comment type="caution">
    <text evidence="2">The sequence shown here is derived from an EMBL/GenBank/DDBJ whole genome shotgun (WGS) entry which is preliminary data.</text>
</comment>
<organism evidence="2 3">
    <name type="scientific">Thauera phenylacetica B4P</name>
    <dbReference type="NCBI Taxonomy" id="1234382"/>
    <lineage>
        <taxon>Bacteria</taxon>
        <taxon>Pseudomonadati</taxon>
        <taxon>Pseudomonadota</taxon>
        <taxon>Betaproteobacteria</taxon>
        <taxon>Rhodocyclales</taxon>
        <taxon>Zoogloeaceae</taxon>
        <taxon>Thauera</taxon>
    </lineage>
</organism>
<dbReference type="EMBL" id="AMXF01000003">
    <property type="protein sequence ID" value="ENO98891.1"/>
    <property type="molecule type" value="Genomic_DNA"/>
</dbReference>
<dbReference type="Pfam" id="PF13439">
    <property type="entry name" value="Glyco_transf_4"/>
    <property type="match status" value="1"/>
</dbReference>
<dbReference type="AlphaFoldDB" id="N6YXC1"/>
<keyword evidence="2" id="KW-0808">Transferase</keyword>
<proteinExistence type="predicted"/>
<dbReference type="NCBIfam" id="TIGR03088">
    <property type="entry name" value="stp2"/>
    <property type="match status" value="1"/>
</dbReference>
<dbReference type="Pfam" id="PF13692">
    <property type="entry name" value="Glyco_trans_1_4"/>
    <property type="match status" value="1"/>
</dbReference>
<dbReference type="PANTHER" id="PTHR12526">
    <property type="entry name" value="GLYCOSYLTRANSFERASE"/>
    <property type="match status" value="1"/>
</dbReference>
<reference evidence="2 3" key="1">
    <citation type="submission" date="2012-09" db="EMBL/GenBank/DDBJ databases">
        <title>Draft Genome Sequences of 6 Strains from Genus Thauera.</title>
        <authorList>
            <person name="Liu B."/>
            <person name="Shapleigh J.P."/>
            <person name="Frostegard A.H."/>
        </authorList>
    </citation>
    <scope>NUCLEOTIDE SEQUENCE [LARGE SCALE GENOMIC DNA]</scope>
    <source>
        <strain evidence="2 3">B4P</strain>
    </source>
</reference>
<protein>
    <submittedName>
        <fullName evidence="2">Glycosyltransferase</fullName>
    </submittedName>
</protein>
<feature type="domain" description="Glycosyltransferase subfamily 4-like N-terminal" evidence="1">
    <location>
        <begin position="25"/>
        <end position="186"/>
    </location>
</feature>
<evidence type="ECO:0000313" key="3">
    <source>
        <dbReference type="Proteomes" id="UP000013047"/>
    </source>
</evidence>
<dbReference type="Proteomes" id="UP000013047">
    <property type="component" value="Unassembled WGS sequence"/>
</dbReference>
<name>N6YXC1_9RHOO</name>
<dbReference type="InterPro" id="IPR017522">
    <property type="entry name" value="Sugar_tfrase_PEP-CTERM_Stp2"/>
</dbReference>
<dbReference type="SUPFAM" id="SSF53756">
    <property type="entry name" value="UDP-Glycosyltransferase/glycogen phosphorylase"/>
    <property type="match status" value="1"/>
</dbReference>
<dbReference type="InterPro" id="IPR028098">
    <property type="entry name" value="Glyco_trans_4-like_N"/>
</dbReference>
<gene>
    <name evidence="2" type="ORF">C667_01468</name>
</gene>